<dbReference type="Gene3D" id="3.20.20.70">
    <property type="entry name" value="Aldolase class I"/>
    <property type="match status" value="1"/>
</dbReference>
<name>D6Y7Y7_THEBD</name>
<evidence type="ECO:0000256" key="7">
    <source>
        <dbReference type="PIRSR" id="PIRSR001365-1"/>
    </source>
</evidence>
<dbReference type="UniPathway" id="UPA00564">
    <property type="reaction ID" value="UER00628"/>
</dbReference>
<dbReference type="GO" id="GO:0008840">
    <property type="term" value="F:4-hydroxy-tetrahydrodipicolinate synthase activity"/>
    <property type="evidence" value="ECO:0007669"/>
    <property type="project" value="TreeGrafter"/>
</dbReference>
<proteinExistence type="inferred from homology"/>
<gene>
    <name evidence="9" type="ordered locus">Tbis_1084</name>
</gene>
<dbReference type="OrthoDB" id="8995637at2"/>
<dbReference type="STRING" id="469371.Tbis_1084"/>
<dbReference type="Pfam" id="PF00701">
    <property type="entry name" value="DHDPS"/>
    <property type="match status" value="1"/>
</dbReference>
<evidence type="ECO:0000256" key="3">
    <source>
        <dbReference type="ARBA" id="ARBA00007592"/>
    </source>
</evidence>
<organism evidence="9 10">
    <name type="scientific">Thermobispora bispora (strain ATCC 19993 / DSM 43833 / CBS 139.67 / JCM 10125 / KCTC 9307 / NBRC 14880 / R51)</name>
    <dbReference type="NCBI Taxonomy" id="469371"/>
    <lineage>
        <taxon>Bacteria</taxon>
        <taxon>Bacillati</taxon>
        <taxon>Actinomycetota</taxon>
        <taxon>Actinomycetes</taxon>
        <taxon>Streptosporangiales</taxon>
        <taxon>Streptosporangiaceae</taxon>
        <taxon>Thermobispora</taxon>
    </lineage>
</organism>
<dbReference type="PANTHER" id="PTHR12128">
    <property type="entry name" value="DIHYDRODIPICOLINATE SYNTHASE"/>
    <property type="match status" value="1"/>
</dbReference>
<dbReference type="PANTHER" id="PTHR12128:SF19">
    <property type="entry name" value="5-DEHYDRO-4-DEOXYGLUCARATE DEHYDRATASE 2-RELATED"/>
    <property type="match status" value="1"/>
</dbReference>
<dbReference type="HOGENOM" id="CLU_049343_5_2_11"/>
<dbReference type="Proteomes" id="UP000006640">
    <property type="component" value="Chromosome"/>
</dbReference>
<dbReference type="KEGG" id="tbi:Tbis_1084"/>
<dbReference type="GO" id="GO:0047448">
    <property type="term" value="F:5-dehydro-4-deoxyglucarate dehydratase activity"/>
    <property type="evidence" value="ECO:0007669"/>
    <property type="project" value="UniProtKB-UniRule"/>
</dbReference>
<accession>D6Y7Y7</accession>
<evidence type="ECO:0000256" key="2">
    <source>
        <dbReference type="ARBA" id="ARBA00004983"/>
    </source>
</evidence>
<evidence type="ECO:0000256" key="4">
    <source>
        <dbReference type="ARBA" id="ARBA00023239"/>
    </source>
</evidence>
<dbReference type="InterPro" id="IPR017655">
    <property type="entry name" value="Dehydro-deoxyglucarate_dehyd"/>
</dbReference>
<evidence type="ECO:0000313" key="10">
    <source>
        <dbReference type="Proteomes" id="UP000006640"/>
    </source>
</evidence>
<dbReference type="EC" id="4.2.1.41" evidence="5"/>
<keyword evidence="4 5" id="KW-0456">Lyase</keyword>
<dbReference type="EMBL" id="CP001874">
    <property type="protein sequence ID" value="ADG87806.1"/>
    <property type="molecule type" value="Genomic_DNA"/>
</dbReference>
<dbReference type="SMART" id="SM01130">
    <property type="entry name" value="DHDPS"/>
    <property type="match status" value="1"/>
</dbReference>
<keyword evidence="10" id="KW-1185">Reference proteome</keyword>
<dbReference type="RefSeq" id="WP_013131339.1">
    <property type="nucleotide sequence ID" value="NC_014165.1"/>
</dbReference>
<reference evidence="9 10" key="1">
    <citation type="submission" date="2010-01" db="EMBL/GenBank/DDBJ databases">
        <title>The complete genome of Thermobispora bispora DSM 43833.</title>
        <authorList>
            <consortium name="US DOE Joint Genome Institute (JGI-PGF)"/>
            <person name="Lucas S."/>
            <person name="Copeland A."/>
            <person name="Lapidus A."/>
            <person name="Glavina del Rio T."/>
            <person name="Dalin E."/>
            <person name="Tice H."/>
            <person name="Bruce D."/>
            <person name="Goodwin L."/>
            <person name="Pitluck S."/>
            <person name="Kyrpides N."/>
            <person name="Mavromatis K."/>
            <person name="Ivanova N."/>
            <person name="Mikhailova N."/>
            <person name="Chertkov O."/>
            <person name="Brettin T."/>
            <person name="Detter J.C."/>
            <person name="Han C."/>
            <person name="Larimer F."/>
            <person name="Land M."/>
            <person name="Hauser L."/>
            <person name="Markowitz V."/>
            <person name="Cheng J.-F."/>
            <person name="Hugenholtz P."/>
            <person name="Woyke T."/>
            <person name="Wu D."/>
            <person name="Jando M."/>
            <person name="Schneider S."/>
            <person name="Klenk H.-P."/>
            <person name="Eisen J.A."/>
        </authorList>
    </citation>
    <scope>NUCLEOTIDE SEQUENCE [LARGE SCALE GENOMIC DNA]</scope>
    <source>
        <strain evidence="10">ATCC 19993 / DSM 43833 / CBS 139.67 / JCM 10125 / KCTC 9307 / NBRC 14880 / R51</strain>
    </source>
</reference>
<dbReference type="AlphaFoldDB" id="D6Y7Y7"/>
<sequence>MHLEGVLFFPVTPFGGDGRLAEEMLARHVDQGVTKGAGGVFAACGTGEFHALDADEYERVVRVAVETTAGRVPVLSGAGGSLPYARECARRAAAAGADGLLVMPPYLVSAPPEGVARYVRELAAATDLPLIVYLRGNARLTPDAAAGLAGLPNVVGFKDGIGDIDLFQRILLAVRRATDRELLFINGLPTAEMTAHAYRGLGVPLYSSAVYGFLPEVALAFYRALTGGDDKLAQRLLTEFYRPLVELRDQVPGYAVALIKAGVTLRGIDAGSVRPPLVDPTPEHIARLERLIAKGLEIAGC</sequence>
<dbReference type="eggNOG" id="COG0329">
    <property type="taxonomic scope" value="Bacteria"/>
</dbReference>
<dbReference type="SUPFAM" id="SSF51569">
    <property type="entry name" value="Aldolase"/>
    <property type="match status" value="1"/>
</dbReference>
<evidence type="ECO:0000313" key="9">
    <source>
        <dbReference type="EMBL" id="ADG87806.1"/>
    </source>
</evidence>
<feature type="active site" description="Proton donor/acceptor" evidence="7">
    <location>
        <position position="133"/>
    </location>
</feature>
<dbReference type="GO" id="GO:0042838">
    <property type="term" value="P:D-glucarate catabolic process"/>
    <property type="evidence" value="ECO:0007669"/>
    <property type="project" value="UniProtKB-UniRule"/>
</dbReference>
<feature type="active site" description="Schiff-base intermediate with substrate" evidence="7">
    <location>
        <position position="158"/>
    </location>
</feature>
<evidence type="ECO:0000256" key="8">
    <source>
        <dbReference type="PIRSR" id="PIRSR001365-2"/>
    </source>
</evidence>
<dbReference type="PIRSF" id="PIRSF001365">
    <property type="entry name" value="DHDPS"/>
    <property type="match status" value="1"/>
</dbReference>
<dbReference type="NCBIfam" id="NF002958">
    <property type="entry name" value="PRK03620.1"/>
    <property type="match status" value="1"/>
</dbReference>
<evidence type="ECO:0000256" key="1">
    <source>
        <dbReference type="ARBA" id="ARBA00001446"/>
    </source>
</evidence>
<comment type="catalytic activity">
    <reaction evidence="1 5">
        <text>5-dehydro-4-deoxy-D-glucarate + H(+) = 2,5-dioxopentanoate + CO2 + H2O</text>
        <dbReference type="Rhea" id="RHEA:24608"/>
        <dbReference type="ChEBI" id="CHEBI:15377"/>
        <dbReference type="ChEBI" id="CHEBI:15378"/>
        <dbReference type="ChEBI" id="CHEBI:16526"/>
        <dbReference type="ChEBI" id="CHEBI:42819"/>
        <dbReference type="ChEBI" id="CHEBI:58136"/>
        <dbReference type="EC" id="4.2.1.41"/>
    </reaction>
</comment>
<dbReference type="HAMAP" id="MF_00694">
    <property type="entry name" value="KDGDH"/>
    <property type="match status" value="1"/>
</dbReference>
<dbReference type="InterPro" id="IPR002220">
    <property type="entry name" value="DapA-like"/>
</dbReference>
<evidence type="ECO:0000256" key="6">
    <source>
        <dbReference type="PIRNR" id="PIRNR001365"/>
    </source>
</evidence>
<comment type="similarity">
    <text evidence="3 5 6">Belongs to the DapA family.</text>
</comment>
<dbReference type="InterPro" id="IPR013785">
    <property type="entry name" value="Aldolase_TIM"/>
</dbReference>
<comment type="pathway">
    <text evidence="2 5">Carbohydrate acid metabolism; D-glucarate degradation; 2,5-dioxopentanoate from D-glucarate: step 2/2.</text>
</comment>
<protein>
    <recommendedName>
        <fullName evidence="5">Probable 5-dehydro-4-deoxyglucarate dehydratase</fullName>
        <ecNumber evidence="5">4.2.1.41</ecNumber>
    </recommendedName>
    <alternativeName>
        <fullName evidence="5">5-keto-4-deoxy-glucarate dehydratase</fullName>
        <shortName evidence="5">KDGDH</shortName>
    </alternativeName>
</protein>
<feature type="binding site" evidence="8">
    <location>
        <position position="46"/>
    </location>
    <ligand>
        <name>pyruvate</name>
        <dbReference type="ChEBI" id="CHEBI:15361"/>
    </ligand>
</feature>
<evidence type="ECO:0000256" key="5">
    <source>
        <dbReference type="HAMAP-Rule" id="MF_00694"/>
    </source>
</evidence>